<comment type="caution">
    <text evidence="13">The sequence shown here is derived from an EMBL/GenBank/DDBJ whole genome shotgun (WGS) entry which is preliminary data.</text>
</comment>
<evidence type="ECO:0000313" key="13">
    <source>
        <dbReference type="EMBL" id="PWI72580.1"/>
    </source>
</evidence>
<dbReference type="PANTHER" id="PTHR42699:SF1">
    <property type="entry name" value="CYSTATHIONINE GAMMA-SYNTHASE-RELATED"/>
    <property type="match status" value="1"/>
</dbReference>
<dbReference type="InterPro" id="IPR000277">
    <property type="entry name" value="Cys/Met-Metab_PyrdxlP-dep_enz"/>
</dbReference>
<evidence type="ECO:0000256" key="2">
    <source>
        <dbReference type="ARBA" id="ARBA00022605"/>
    </source>
</evidence>
<dbReference type="InterPro" id="IPR015422">
    <property type="entry name" value="PyrdxlP-dep_Trfase_small"/>
</dbReference>
<dbReference type="GO" id="GO:0009086">
    <property type="term" value="P:methionine biosynthetic process"/>
    <property type="evidence" value="ECO:0007669"/>
    <property type="project" value="UniProtKB-KW"/>
</dbReference>
<feature type="region of interest" description="Disordered" evidence="12">
    <location>
        <begin position="157"/>
        <end position="179"/>
    </location>
</feature>
<accession>A0A2U3EDQ4</accession>
<dbReference type="SUPFAM" id="SSF53383">
    <property type="entry name" value="PLP-dependent transferases"/>
    <property type="match status" value="1"/>
</dbReference>
<evidence type="ECO:0000256" key="11">
    <source>
        <dbReference type="ARBA" id="ARBA00083849"/>
    </source>
</evidence>
<dbReference type="SUPFAM" id="SSF54593">
    <property type="entry name" value="Glyoxalase/Bleomycin resistance protein/Dihydroxybiphenyl dioxygenase"/>
    <property type="match status" value="1"/>
</dbReference>
<dbReference type="FunFam" id="3.40.640.10:FF:000111">
    <property type="entry name" value="Cystathionine gamma-synthase"/>
    <property type="match status" value="1"/>
</dbReference>
<dbReference type="GO" id="GO:0019346">
    <property type="term" value="P:transsulfuration"/>
    <property type="evidence" value="ECO:0007669"/>
    <property type="project" value="InterPro"/>
</dbReference>
<name>A0A2U3EDQ4_PURLI</name>
<evidence type="ECO:0000256" key="12">
    <source>
        <dbReference type="SAM" id="MobiDB-lite"/>
    </source>
</evidence>
<dbReference type="Pfam" id="PF01053">
    <property type="entry name" value="Cys_Met_Meta_PP"/>
    <property type="match status" value="1"/>
</dbReference>
<dbReference type="EMBL" id="LCWV01000006">
    <property type="protein sequence ID" value="PWI72580.1"/>
    <property type="molecule type" value="Genomic_DNA"/>
</dbReference>
<dbReference type="InterPro" id="IPR029068">
    <property type="entry name" value="Glyas_Bleomycin-R_OHBP_Dase"/>
</dbReference>
<dbReference type="AlphaFoldDB" id="A0A2U3EDQ4"/>
<gene>
    <name evidence="13" type="ORF">PCL_11203</name>
</gene>
<dbReference type="EC" id="2.5.1.48" evidence="10"/>
<feature type="compositionally biased region" description="Low complexity" evidence="12">
    <location>
        <begin position="160"/>
        <end position="177"/>
    </location>
</feature>
<comment type="similarity">
    <text evidence="9">Belongs to the trans-sulfuration enzymes family. MET7 subfamily.</text>
</comment>
<evidence type="ECO:0000313" key="14">
    <source>
        <dbReference type="Proteomes" id="UP000245956"/>
    </source>
</evidence>
<dbReference type="PANTHER" id="PTHR42699">
    <property type="match status" value="1"/>
</dbReference>
<dbReference type="FunFam" id="3.90.1150.10:FF:000063">
    <property type="entry name" value="Probable cystathionine gamma-synthase"/>
    <property type="match status" value="1"/>
</dbReference>
<organism evidence="13 14">
    <name type="scientific">Purpureocillium lilacinum</name>
    <name type="common">Paecilomyces lilacinus</name>
    <dbReference type="NCBI Taxonomy" id="33203"/>
    <lineage>
        <taxon>Eukaryota</taxon>
        <taxon>Fungi</taxon>
        <taxon>Dikarya</taxon>
        <taxon>Ascomycota</taxon>
        <taxon>Pezizomycotina</taxon>
        <taxon>Sordariomycetes</taxon>
        <taxon>Hypocreomycetidae</taxon>
        <taxon>Hypocreales</taxon>
        <taxon>Ophiocordycipitaceae</taxon>
        <taxon>Purpureocillium</taxon>
    </lineage>
</organism>
<feature type="region of interest" description="Disordered" evidence="12">
    <location>
        <begin position="265"/>
        <end position="456"/>
    </location>
</feature>
<dbReference type="InterPro" id="IPR015424">
    <property type="entry name" value="PyrdxlP-dep_Trfase"/>
</dbReference>
<proteinExistence type="inferred from homology"/>
<keyword evidence="2" id="KW-0028">Amino-acid biosynthesis</keyword>
<evidence type="ECO:0000256" key="1">
    <source>
        <dbReference type="ARBA" id="ARBA00001933"/>
    </source>
</evidence>
<dbReference type="GO" id="GO:0030170">
    <property type="term" value="F:pyridoxal phosphate binding"/>
    <property type="evidence" value="ECO:0007669"/>
    <property type="project" value="InterPro"/>
</dbReference>
<evidence type="ECO:0000256" key="6">
    <source>
        <dbReference type="ARBA" id="ARBA00051441"/>
    </source>
</evidence>
<evidence type="ECO:0000256" key="3">
    <source>
        <dbReference type="ARBA" id="ARBA00022679"/>
    </source>
</evidence>
<feature type="compositionally biased region" description="Polar residues" evidence="12">
    <location>
        <begin position="421"/>
        <end position="430"/>
    </location>
</feature>
<dbReference type="Gene3D" id="3.10.180.10">
    <property type="entry name" value="2,3-Dihydroxybiphenyl 1,2-Dioxygenase, domain 1"/>
    <property type="match status" value="1"/>
</dbReference>
<feature type="region of interest" description="Disordered" evidence="12">
    <location>
        <begin position="798"/>
        <end position="817"/>
    </location>
</feature>
<evidence type="ECO:0000256" key="5">
    <source>
        <dbReference type="ARBA" id="ARBA00023167"/>
    </source>
</evidence>
<dbReference type="Gene3D" id="3.90.1150.10">
    <property type="entry name" value="Aspartate Aminotransferase, domain 1"/>
    <property type="match status" value="1"/>
</dbReference>
<comment type="pathway">
    <text evidence="8">Amino-acid biosynthesis; L-methionine biosynthesis via de novo pathway; L-cystathionine from O-succinyl-L-homoserine: step 1/1.</text>
</comment>
<evidence type="ECO:0000256" key="7">
    <source>
        <dbReference type="ARBA" id="ARBA00058439"/>
    </source>
</evidence>
<feature type="compositionally biased region" description="Polar residues" evidence="12">
    <location>
        <begin position="401"/>
        <end position="414"/>
    </location>
</feature>
<dbReference type="Gene3D" id="3.40.640.10">
    <property type="entry name" value="Type I PLP-dependent aspartate aminotransferase-like (Major domain)"/>
    <property type="match status" value="1"/>
</dbReference>
<comment type="catalytic activity">
    <reaction evidence="6">
        <text>O-succinyl-L-homoserine + L-cysteine = L,L-cystathionine + succinate + H(+)</text>
        <dbReference type="Rhea" id="RHEA:20397"/>
        <dbReference type="ChEBI" id="CHEBI:15378"/>
        <dbReference type="ChEBI" id="CHEBI:30031"/>
        <dbReference type="ChEBI" id="CHEBI:35235"/>
        <dbReference type="ChEBI" id="CHEBI:57661"/>
        <dbReference type="ChEBI" id="CHEBI:58161"/>
        <dbReference type="EC" id="2.5.1.48"/>
    </reaction>
</comment>
<evidence type="ECO:0000256" key="10">
    <source>
        <dbReference type="ARBA" id="ARBA00066530"/>
    </source>
</evidence>
<keyword evidence="5" id="KW-0486">Methionine biosynthesis</keyword>
<dbReference type="InterPro" id="IPR051750">
    <property type="entry name" value="Trans-sulfuration_enzymes"/>
</dbReference>
<dbReference type="Proteomes" id="UP000245956">
    <property type="component" value="Unassembled WGS sequence"/>
</dbReference>
<feature type="compositionally biased region" description="Basic and acidic residues" evidence="12">
    <location>
        <begin position="294"/>
        <end position="306"/>
    </location>
</feature>
<protein>
    <recommendedName>
        <fullName evidence="10">cystathionine gamma-synthase</fullName>
        <ecNumber evidence="10">2.5.1.48</ecNumber>
    </recommendedName>
    <alternativeName>
        <fullName evidence="11">O-succinylhomoserine (thiol)-lyase</fullName>
    </alternativeName>
</protein>
<evidence type="ECO:0000256" key="8">
    <source>
        <dbReference type="ARBA" id="ARBA00060510"/>
    </source>
</evidence>
<dbReference type="InterPro" id="IPR015421">
    <property type="entry name" value="PyrdxlP-dep_Trfase_major"/>
</dbReference>
<feature type="region of interest" description="Disordered" evidence="12">
    <location>
        <begin position="823"/>
        <end position="844"/>
    </location>
</feature>
<comment type="function">
    <text evidence="7">Catalyzes the formation of L-cystathionine from O-succinyl-L-homoserine (OSHS) and L-cysteine, via a gamma-replacement reaction. In the absence of thiol, catalyzes gamma-elimination to form 2-oxobutanoate, succinate and ammonia.</text>
</comment>
<dbReference type="GO" id="GO:0003962">
    <property type="term" value="F:cystathionine gamma-synthase activity"/>
    <property type="evidence" value="ECO:0007669"/>
    <property type="project" value="UniProtKB-EC"/>
</dbReference>
<reference evidence="13 14" key="1">
    <citation type="journal article" date="2016" name="Front. Microbiol.">
        <title>Genome and transcriptome sequences reveal the specific parasitism of the nematophagous Purpureocillium lilacinum 36-1.</title>
        <authorList>
            <person name="Xie J."/>
            <person name="Li S."/>
            <person name="Mo C."/>
            <person name="Xiao X."/>
            <person name="Peng D."/>
            <person name="Wang G."/>
            <person name="Xiao Y."/>
        </authorList>
    </citation>
    <scope>NUCLEOTIDE SEQUENCE [LARGE SCALE GENOMIC DNA]</scope>
    <source>
        <strain evidence="13 14">36-1</strain>
    </source>
</reference>
<dbReference type="PROSITE" id="PS00868">
    <property type="entry name" value="CYS_MET_METAB_PP"/>
    <property type="match status" value="1"/>
</dbReference>
<feature type="region of interest" description="Disordered" evidence="12">
    <location>
        <begin position="115"/>
        <end position="141"/>
    </location>
</feature>
<evidence type="ECO:0000256" key="4">
    <source>
        <dbReference type="ARBA" id="ARBA00022898"/>
    </source>
</evidence>
<sequence>MVLPSIEVSHLAPSSSFFAAVLQPLGITFVDAPAASSAIIFGADGHPVLQLRQAPSARCRLSSLVFAAPTRLAVASFLESALKANPDQSLPKEKASTTEDGVARATVVDLDGNTMEAVYPDPRPHSAVRYSGTAVRKTQSTTSEVGRILEWNYNVASSDASPSATRPRPGPSSTSPSLAIQRSPLRQPASAAPPSKTDAATHGSSLINTSTVVGALLGVAAGAALTYGIVSRDKDRNTHHDTEVPRTLPRRATFPDRPALMEATKASSYPGVPKVAPRKALPYPEKGSLQVHGVEPRQPRPHEHDIASFGKHPTRGSPELAAPRSVAAARSTGSNRAGTFVDGKSSAARQPGGEFDTRSRLSSRNGHGRAPSTRSRSEAPSRRASVVGAERDRLSYARPPSHQTDAPRETQSCQRVACEPDQSSYISAQSRRTEHSYSRAPSASRGSRSEHGSLHRGSYLSARHIQLPASQAPTYLSGRDVPLPESQAASFASAREVPLPESNLGSNSVNWNDDLISTPVMAAFAHQEGSSRHVDSGGGVATHTGPGRHANWTLDDSVGSPPAPSPIVGPPGTRNSFWNDRLRLRPKSARPSAIPRPASSSECTVEAMPSFALGESIPPDTAHVSLSSPATLLAAASDAFTQAVSVSLPTWQSNVGYEEGEDWVVGRMTTGYPRFFIHKSIQALAEDIAAAYGRPDQRAMLFPTARTATRCLDFIKDRVEAGLVPALDVVHLALDASKDVSPLLKRLCPTISAVLYPQEAFPFAKQYWQHTGDGASSRRAEFCHGLFRDHLLVATTSPRGAREPQARPFRGPRRYQRQASIDAVTSPALAKPPAPATAREPQESTQFLEERFGRNLDLGLVERAKSAIRRRIAGSLCHEVDLHSGSLPTPSPNTRGLQSLAEHDVYLFPAGMNAIFNAHQALLCARGQLKSINFGFPYVDTLKILQKFGPGCVFYGNASSQDLDELETLLRSGHRFLGLFCEFPGNPLLTCPDLDRIRRLADEFDFAVVVDETIGTFANIDVLSVADIVVSSLTKIFSGDSNVMGGSAILNPESKYYDVLKQALDRDVFEDTYWPEDVIFMERNSRDFARRVDRINANAEAICDTLRNSALVKSLYYPKWNPSRGNYDARRLPSGGYGGLLSVVFTSKEKAQVFYDAMEIAKGPSLGTNFTLCSPYVLLAHYQELSWAAQYGVDPDLIRVSVGLEETDHLQAAFEKALSAAEAA</sequence>
<comment type="cofactor">
    <cofactor evidence="1">
        <name>pyridoxal 5'-phosphate</name>
        <dbReference type="ChEBI" id="CHEBI:597326"/>
    </cofactor>
</comment>
<dbReference type="InterPro" id="IPR054542">
    <property type="entry name" value="Cys_met_metab_PP"/>
</dbReference>
<keyword evidence="3" id="KW-0808">Transferase</keyword>
<evidence type="ECO:0000256" key="9">
    <source>
        <dbReference type="ARBA" id="ARBA00061376"/>
    </source>
</evidence>
<keyword evidence="4" id="KW-0663">Pyridoxal phosphate</keyword>